<evidence type="ECO:0000256" key="4">
    <source>
        <dbReference type="ARBA" id="ARBA00022679"/>
    </source>
</evidence>
<protein>
    <recommendedName>
        <fullName evidence="13">Polynucleotide 5'-hydroxyl-kinase NOL9</fullName>
    </recommendedName>
</protein>
<accession>A0AAN7JEX8</accession>
<comment type="subcellular location">
    <subcellularLocation>
        <location evidence="1">Nucleus</location>
        <location evidence="1">Nucleolus</location>
    </subcellularLocation>
</comment>
<keyword evidence="12" id="KW-1185">Reference proteome</keyword>
<dbReference type="Proteomes" id="UP001345219">
    <property type="component" value="Unassembled WGS sequence"/>
</dbReference>
<dbReference type="InterPro" id="IPR032319">
    <property type="entry name" value="CLP1_P"/>
</dbReference>
<sequence length="379" mass="41863">MASPEENPSSSKIARGKIRISEEWSKAAVSITFGSQDSPQPTVLVCGPKNSGKSTFSRHLLNVLLQKYKKVAFLDTDIGQTEFTPPGVLSLCIIDKPTPDLEIICMKTPERCYFFGDVSSSRDPGKYLQCVYALYDYYRDELCKSENSKSSMVELPLIVNTPGWIKGSGYEVLVKMLNYVSLTHVVKLRSYNDSKDLPRGAFWCDNGCNHSTLLEIKAVIDCATCPLTLQKIAALFREIKMIAYFRQCIPSGSNLNRNKVLARALAALLPYEVPISSIKVRHLHCQVPSSEVFYSLNASIVGLGISSEKSPDIHLCVGLGIVRGIDLFKGLLYVITPVPLRLLEKVDILLQGFIQIPQGFLQAQGCVSPYSATDVLPIC</sequence>
<evidence type="ECO:0000256" key="7">
    <source>
        <dbReference type="ARBA" id="ARBA00022840"/>
    </source>
</evidence>
<evidence type="ECO:0000256" key="1">
    <source>
        <dbReference type="ARBA" id="ARBA00004604"/>
    </source>
</evidence>
<gene>
    <name evidence="11" type="ORF">SAY87_032393</name>
</gene>
<name>A0AAN7JEX8_9MYRT</name>
<keyword evidence="4" id="KW-0808">Transferase</keyword>
<evidence type="ECO:0000256" key="3">
    <source>
        <dbReference type="ARBA" id="ARBA00022552"/>
    </source>
</evidence>
<evidence type="ECO:0000256" key="6">
    <source>
        <dbReference type="ARBA" id="ARBA00022777"/>
    </source>
</evidence>
<keyword evidence="5" id="KW-0547">Nucleotide-binding</keyword>
<evidence type="ECO:0000259" key="9">
    <source>
        <dbReference type="Pfam" id="PF16575"/>
    </source>
</evidence>
<feature type="domain" description="NOL9 C-terminal" evidence="10">
    <location>
        <begin position="268"/>
        <end position="357"/>
    </location>
</feature>
<dbReference type="CDD" id="cd01983">
    <property type="entry name" value="SIMIBI"/>
    <property type="match status" value="1"/>
</dbReference>
<dbReference type="Pfam" id="PF16575">
    <property type="entry name" value="CLP1_P"/>
    <property type="match status" value="1"/>
</dbReference>
<reference evidence="11 12" key="1">
    <citation type="journal article" date="2023" name="Hortic Res">
        <title>Pangenome of water caltrop reveals structural variations and asymmetric subgenome divergence after allopolyploidization.</title>
        <authorList>
            <person name="Zhang X."/>
            <person name="Chen Y."/>
            <person name="Wang L."/>
            <person name="Yuan Y."/>
            <person name="Fang M."/>
            <person name="Shi L."/>
            <person name="Lu R."/>
            <person name="Comes H.P."/>
            <person name="Ma Y."/>
            <person name="Chen Y."/>
            <person name="Huang G."/>
            <person name="Zhou Y."/>
            <person name="Zheng Z."/>
            <person name="Qiu Y."/>
        </authorList>
    </citation>
    <scope>NUCLEOTIDE SEQUENCE [LARGE SCALE GENOMIC DNA]</scope>
    <source>
        <tissue evidence="11">Roots</tissue>
    </source>
</reference>
<dbReference type="Pfam" id="PF25467">
    <property type="entry name" value="NOL9_C"/>
    <property type="match status" value="1"/>
</dbReference>
<dbReference type="GO" id="GO:0005730">
    <property type="term" value="C:nucleolus"/>
    <property type="evidence" value="ECO:0007669"/>
    <property type="project" value="UniProtKB-SubCell"/>
</dbReference>
<dbReference type="PANTHER" id="PTHR12755">
    <property type="entry name" value="CLEAVAGE/POLYADENYLATION FACTOR IA SUBUNIT CLP1P"/>
    <property type="match status" value="1"/>
</dbReference>
<proteinExistence type="inferred from homology"/>
<dbReference type="AlphaFoldDB" id="A0AAN7JEX8"/>
<evidence type="ECO:0000256" key="2">
    <source>
        <dbReference type="ARBA" id="ARBA00011003"/>
    </source>
</evidence>
<evidence type="ECO:0000313" key="11">
    <source>
        <dbReference type="EMBL" id="KAK4740484.1"/>
    </source>
</evidence>
<keyword evidence="8" id="KW-0539">Nucleus</keyword>
<dbReference type="EMBL" id="JAXIOK010000240">
    <property type="protein sequence ID" value="KAK4740484.1"/>
    <property type="molecule type" value="Genomic_DNA"/>
</dbReference>
<dbReference type="Gene3D" id="3.40.50.300">
    <property type="entry name" value="P-loop containing nucleotide triphosphate hydrolases"/>
    <property type="match status" value="1"/>
</dbReference>
<dbReference type="InterPro" id="IPR045116">
    <property type="entry name" value="Clp1/Grc3"/>
</dbReference>
<keyword evidence="7" id="KW-0067">ATP-binding</keyword>
<organism evidence="11 12">
    <name type="scientific">Trapa incisa</name>
    <dbReference type="NCBI Taxonomy" id="236973"/>
    <lineage>
        <taxon>Eukaryota</taxon>
        <taxon>Viridiplantae</taxon>
        <taxon>Streptophyta</taxon>
        <taxon>Embryophyta</taxon>
        <taxon>Tracheophyta</taxon>
        <taxon>Spermatophyta</taxon>
        <taxon>Magnoliopsida</taxon>
        <taxon>eudicotyledons</taxon>
        <taxon>Gunneridae</taxon>
        <taxon>Pentapetalae</taxon>
        <taxon>rosids</taxon>
        <taxon>malvids</taxon>
        <taxon>Myrtales</taxon>
        <taxon>Lythraceae</taxon>
        <taxon>Trapa</taxon>
    </lineage>
</organism>
<evidence type="ECO:0000256" key="8">
    <source>
        <dbReference type="ARBA" id="ARBA00023242"/>
    </source>
</evidence>
<dbReference type="GO" id="GO:0005524">
    <property type="term" value="F:ATP binding"/>
    <property type="evidence" value="ECO:0007669"/>
    <property type="project" value="UniProtKB-KW"/>
</dbReference>
<feature type="domain" description="Clp1 P-loop" evidence="9">
    <location>
        <begin position="47"/>
        <end position="213"/>
    </location>
</feature>
<dbReference type="InterPro" id="IPR027417">
    <property type="entry name" value="P-loop_NTPase"/>
</dbReference>
<evidence type="ECO:0008006" key="13">
    <source>
        <dbReference type="Google" id="ProtNLM"/>
    </source>
</evidence>
<evidence type="ECO:0000259" key="10">
    <source>
        <dbReference type="Pfam" id="PF25467"/>
    </source>
</evidence>
<evidence type="ECO:0000256" key="5">
    <source>
        <dbReference type="ARBA" id="ARBA00022741"/>
    </source>
</evidence>
<dbReference type="SUPFAM" id="SSF52540">
    <property type="entry name" value="P-loop containing nucleoside triphosphate hydrolases"/>
    <property type="match status" value="1"/>
</dbReference>
<dbReference type="GO" id="GO:0051731">
    <property type="term" value="F:polynucleotide 5'-hydroxyl-kinase activity"/>
    <property type="evidence" value="ECO:0007669"/>
    <property type="project" value="InterPro"/>
</dbReference>
<dbReference type="InterPro" id="IPR057570">
    <property type="entry name" value="NOL9_C"/>
</dbReference>
<comment type="similarity">
    <text evidence="2">Belongs to the Clp1 family. NOL9/GRC3 subfamily.</text>
</comment>
<comment type="caution">
    <text evidence="11">The sequence shown here is derived from an EMBL/GenBank/DDBJ whole genome shotgun (WGS) entry which is preliminary data.</text>
</comment>
<keyword evidence="3" id="KW-0698">rRNA processing</keyword>
<keyword evidence="6" id="KW-0418">Kinase</keyword>
<dbReference type="PANTHER" id="PTHR12755:SF3">
    <property type="entry name" value="POLYNUCLEOTIDE 5'-HYDROXYL-KINASE NOL9"/>
    <property type="match status" value="1"/>
</dbReference>
<evidence type="ECO:0000313" key="12">
    <source>
        <dbReference type="Proteomes" id="UP001345219"/>
    </source>
</evidence>
<dbReference type="GO" id="GO:0000448">
    <property type="term" value="P:cleavage in ITS2 between 5.8S rRNA and LSU-rRNA of tricistronic rRNA transcript (SSU-rRNA, 5.8S rRNA, LSU-rRNA)"/>
    <property type="evidence" value="ECO:0007669"/>
    <property type="project" value="TreeGrafter"/>
</dbReference>